<evidence type="ECO:0000313" key="12">
    <source>
        <dbReference type="EMBL" id="CAD8741806.1"/>
    </source>
</evidence>
<evidence type="ECO:0000256" key="8">
    <source>
        <dbReference type="ARBA" id="ARBA00023284"/>
    </source>
</evidence>
<dbReference type="GO" id="GO:0003756">
    <property type="term" value="F:protein disulfide isomerase activity"/>
    <property type="evidence" value="ECO:0007669"/>
    <property type="project" value="UniProtKB-EC"/>
</dbReference>
<reference evidence="12" key="1">
    <citation type="submission" date="2021-01" db="EMBL/GenBank/DDBJ databases">
        <authorList>
            <person name="Corre E."/>
            <person name="Pelletier E."/>
            <person name="Niang G."/>
            <person name="Scheremetjew M."/>
            <person name="Finn R."/>
            <person name="Kale V."/>
            <person name="Holt S."/>
            <person name="Cochrane G."/>
            <person name="Meng A."/>
            <person name="Brown T."/>
            <person name="Cohen L."/>
        </authorList>
    </citation>
    <scope>NUCLEOTIDE SEQUENCE</scope>
    <source>
        <strain evidence="12">CCMP441</strain>
    </source>
</reference>
<dbReference type="EMBL" id="HBFK01013772">
    <property type="protein sequence ID" value="CAD8741806.1"/>
    <property type="molecule type" value="Transcribed_RNA"/>
</dbReference>
<dbReference type="Pfam" id="PF24541">
    <property type="entry name" value="Thioredox_PDIA6_C"/>
    <property type="match status" value="1"/>
</dbReference>
<keyword evidence="7" id="KW-0413">Isomerase</keyword>
<dbReference type="NCBIfam" id="TIGR01126">
    <property type="entry name" value="pdi_dom"/>
    <property type="match status" value="1"/>
</dbReference>
<keyword evidence="5 10" id="KW-0732">Signal</keyword>
<keyword evidence="6" id="KW-1015">Disulfide bond</keyword>
<feature type="region of interest" description="Disordered" evidence="9">
    <location>
        <begin position="402"/>
        <end position="422"/>
    </location>
</feature>
<feature type="signal peptide" evidence="10">
    <location>
        <begin position="1"/>
        <end position="20"/>
    </location>
</feature>
<dbReference type="Pfam" id="PF00085">
    <property type="entry name" value="Thioredoxin"/>
    <property type="match status" value="2"/>
</dbReference>
<gene>
    <name evidence="12" type="ORF">HAND1043_LOCUS8299</name>
</gene>
<dbReference type="InterPro" id="IPR057305">
    <property type="entry name" value="Thioredox_PDIA6_C"/>
</dbReference>
<comment type="subcellular location">
    <subcellularLocation>
        <location evidence="2">Endoplasmic reticulum lumen</location>
    </subcellularLocation>
</comment>
<feature type="compositionally biased region" description="Acidic residues" evidence="9">
    <location>
        <begin position="413"/>
        <end position="422"/>
    </location>
</feature>
<dbReference type="InterPro" id="IPR036249">
    <property type="entry name" value="Thioredoxin-like_sf"/>
</dbReference>
<evidence type="ECO:0000256" key="9">
    <source>
        <dbReference type="SAM" id="MobiDB-lite"/>
    </source>
</evidence>
<evidence type="ECO:0000256" key="1">
    <source>
        <dbReference type="ARBA" id="ARBA00001182"/>
    </source>
</evidence>
<dbReference type="InterPro" id="IPR005788">
    <property type="entry name" value="PDI_thioredoxin-like_dom"/>
</dbReference>
<comment type="similarity">
    <text evidence="3">Belongs to the protein disulfide isomerase family.</text>
</comment>
<proteinExistence type="inferred from homology"/>
<accession>A0A6T8JRY5</accession>
<evidence type="ECO:0000256" key="7">
    <source>
        <dbReference type="ARBA" id="ARBA00023235"/>
    </source>
</evidence>
<feature type="domain" description="Thioredoxin" evidence="11">
    <location>
        <begin position="16"/>
        <end position="129"/>
    </location>
</feature>
<name>A0A6T8JRY5_HEMAN</name>
<dbReference type="GO" id="GO:0005788">
    <property type="term" value="C:endoplasmic reticulum lumen"/>
    <property type="evidence" value="ECO:0007669"/>
    <property type="project" value="UniProtKB-SubCell"/>
</dbReference>
<dbReference type="AlphaFoldDB" id="A0A6T8JRY5"/>
<keyword evidence="8" id="KW-0676">Redox-active center</keyword>
<evidence type="ECO:0000256" key="6">
    <source>
        <dbReference type="ARBA" id="ARBA00023157"/>
    </source>
</evidence>
<dbReference type="GO" id="GO:0034976">
    <property type="term" value="P:response to endoplasmic reticulum stress"/>
    <property type="evidence" value="ECO:0007669"/>
    <property type="project" value="TreeGrafter"/>
</dbReference>
<feature type="compositionally biased region" description="Basic and acidic residues" evidence="9">
    <location>
        <begin position="402"/>
        <end position="412"/>
    </location>
</feature>
<feature type="chain" id="PRO_5030159794" description="protein disulfide-isomerase" evidence="10">
    <location>
        <begin position="21"/>
        <end position="422"/>
    </location>
</feature>
<feature type="region of interest" description="Disordered" evidence="9">
    <location>
        <begin position="136"/>
        <end position="155"/>
    </location>
</feature>
<evidence type="ECO:0000256" key="3">
    <source>
        <dbReference type="ARBA" id="ARBA00006347"/>
    </source>
</evidence>
<dbReference type="PROSITE" id="PS51352">
    <property type="entry name" value="THIOREDOXIN_2"/>
    <property type="match status" value="2"/>
</dbReference>
<feature type="domain" description="Thioredoxin" evidence="11">
    <location>
        <begin position="156"/>
        <end position="269"/>
    </location>
</feature>
<evidence type="ECO:0000256" key="10">
    <source>
        <dbReference type="SAM" id="SignalP"/>
    </source>
</evidence>
<evidence type="ECO:0000256" key="5">
    <source>
        <dbReference type="ARBA" id="ARBA00022729"/>
    </source>
</evidence>
<sequence length="422" mass="45630">MVRQAILLLAVSCLLSAALAKSKVEELTPQNFKSTVLESDATWAVSFYAPWCGHCKALAPEWEKLASAISPTVRVGSVDADKHKELGGQYDVRGFPTIKVFGKDKKKPEAYQGERTAQAIAKHLLLHVADTVNTALGGGKPKSSSSGGGGGGGKSAVVNLNESQFKEKVLNGKDEWLVAFVAPWCGHCKRLGPEWEDAAKQLQGEFKLGMVDATVETSLAQRYGVNGYPTIKLFTPEGGGKASPSDYQGGRTASDIVGYANSRLEATQKTTPPPEITSQGVFDEQCNSDRGGICVVAFLPHILDDQSKQRHARLEQLMDARKKAGRTFKMMWVVGGENGDIEDKMGLGFGYPALVALSPAKKRYAVMKGTFSGDAIAAFLENVLKGKESTSDAKPWPLKWRKVPEWDGKDEAPPEEEEVDLD</sequence>
<evidence type="ECO:0000256" key="2">
    <source>
        <dbReference type="ARBA" id="ARBA00004319"/>
    </source>
</evidence>
<protein>
    <recommendedName>
        <fullName evidence="4">protein disulfide-isomerase</fullName>
        <ecNumber evidence="4">5.3.4.1</ecNumber>
    </recommendedName>
</protein>
<dbReference type="InterPro" id="IPR013766">
    <property type="entry name" value="Thioredoxin_domain"/>
</dbReference>
<dbReference type="EC" id="5.3.4.1" evidence="4"/>
<dbReference type="PANTHER" id="PTHR45815">
    <property type="entry name" value="PROTEIN DISULFIDE-ISOMERASE A6"/>
    <property type="match status" value="1"/>
</dbReference>
<dbReference type="GO" id="GO:0015035">
    <property type="term" value="F:protein-disulfide reductase activity"/>
    <property type="evidence" value="ECO:0007669"/>
    <property type="project" value="TreeGrafter"/>
</dbReference>
<dbReference type="PANTHER" id="PTHR45815:SF3">
    <property type="entry name" value="PROTEIN DISULFIDE-ISOMERASE A6"/>
    <property type="match status" value="1"/>
</dbReference>
<evidence type="ECO:0000259" key="11">
    <source>
        <dbReference type="PROSITE" id="PS51352"/>
    </source>
</evidence>
<comment type="catalytic activity">
    <reaction evidence="1">
        <text>Catalyzes the rearrangement of -S-S- bonds in proteins.</text>
        <dbReference type="EC" id="5.3.4.1"/>
    </reaction>
</comment>
<dbReference type="PRINTS" id="PR00421">
    <property type="entry name" value="THIOREDOXIN"/>
</dbReference>
<organism evidence="12">
    <name type="scientific">Hemiselmis andersenii</name>
    <name type="common">Cryptophyte alga</name>
    <dbReference type="NCBI Taxonomy" id="464988"/>
    <lineage>
        <taxon>Eukaryota</taxon>
        <taxon>Cryptophyceae</taxon>
        <taxon>Cryptomonadales</taxon>
        <taxon>Hemiselmidaceae</taxon>
        <taxon>Hemiselmis</taxon>
    </lineage>
</organism>
<dbReference type="CDD" id="cd03001">
    <property type="entry name" value="PDI_a_P5"/>
    <property type="match status" value="1"/>
</dbReference>
<evidence type="ECO:0000256" key="4">
    <source>
        <dbReference type="ARBA" id="ARBA00012723"/>
    </source>
</evidence>
<dbReference type="Gene3D" id="3.40.30.10">
    <property type="entry name" value="Glutaredoxin"/>
    <property type="match status" value="3"/>
</dbReference>
<dbReference type="SUPFAM" id="SSF52833">
    <property type="entry name" value="Thioredoxin-like"/>
    <property type="match status" value="3"/>
</dbReference>
<feature type="compositionally biased region" description="Gly residues" evidence="9">
    <location>
        <begin position="136"/>
        <end position="154"/>
    </location>
</feature>